<dbReference type="Gene3D" id="3.30.200.20">
    <property type="entry name" value="Phosphorylase Kinase, domain 1"/>
    <property type="match status" value="1"/>
</dbReference>
<gene>
    <name evidence="6" type="ORF">EVOR1521_LOCUS5053</name>
</gene>
<dbReference type="PROSITE" id="PS50011">
    <property type="entry name" value="PROTEIN_KINASE_DOM"/>
    <property type="match status" value="1"/>
</dbReference>
<protein>
    <recommendedName>
        <fullName evidence="5">Protein kinase domain-containing protein</fullName>
    </recommendedName>
</protein>
<evidence type="ECO:0000256" key="1">
    <source>
        <dbReference type="ARBA" id="ARBA00022741"/>
    </source>
</evidence>
<evidence type="ECO:0000259" key="5">
    <source>
        <dbReference type="PROSITE" id="PS50011"/>
    </source>
</evidence>
<feature type="coiled-coil region" evidence="4">
    <location>
        <begin position="373"/>
        <end position="403"/>
    </location>
</feature>
<dbReference type="PROSITE" id="PS00107">
    <property type="entry name" value="PROTEIN_KINASE_ATP"/>
    <property type="match status" value="1"/>
</dbReference>
<dbReference type="PANTHER" id="PTHR27001:SF931">
    <property type="entry name" value="OS11G0664100 PROTEIN"/>
    <property type="match status" value="1"/>
</dbReference>
<evidence type="ECO:0000256" key="2">
    <source>
        <dbReference type="ARBA" id="ARBA00022840"/>
    </source>
</evidence>
<dbReference type="InterPro" id="IPR008271">
    <property type="entry name" value="Ser/Thr_kinase_AS"/>
</dbReference>
<dbReference type="GO" id="GO:0005524">
    <property type="term" value="F:ATP binding"/>
    <property type="evidence" value="ECO:0007669"/>
    <property type="project" value="UniProtKB-UniRule"/>
</dbReference>
<comment type="caution">
    <text evidence="6">The sequence shown here is derived from an EMBL/GenBank/DDBJ whole genome shotgun (WGS) entry which is preliminary data.</text>
</comment>
<dbReference type="GO" id="GO:0005886">
    <property type="term" value="C:plasma membrane"/>
    <property type="evidence" value="ECO:0007669"/>
    <property type="project" value="TreeGrafter"/>
</dbReference>
<dbReference type="InterPro" id="IPR000719">
    <property type="entry name" value="Prot_kinase_dom"/>
</dbReference>
<accession>A0AA36HWR1</accession>
<organism evidence="6 7">
    <name type="scientific">Effrenium voratum</name>
    <dbReference type="NCBI Taxonomy" id="2562239"/>
    <lineage>
        <taxon>Eukaryota</taxon>
        <taxon>Sar</taxon>
        <taxon>Alveolata</taxon>
        <taxon>Dinophyceae</taxon>
        <taxon>Suessiales</taxon>
        <taxon>Symbiodiniaceae</taxon>
        <taxon>Effrenium</taxon>
    </lineage>
</organism>
<keyword evidence="4" id="KW-0175">Coiled coil</keyword>
<evidence type="ECO:0000313" key="6">
    <source>
        <dbReference type="EMBL" id="CAJ1375864.1"/>
    </source>
</evidence>
<dbReference type="PROSITE" id="PS00108">
    <property type="entry name" value="PROTEIN_KINASE_ST"/>
    <property type="match status" value="1"/>
</dbReference>
<dbReference type="Gene3D" id="1.10.510.10">
    <property type="entry name" value="Transferase(Phosphotransferase) domain 1"/>
    <property type="match status" value="1"/>
</dbReference>
<dbReference type="AlphaFoldDB" id="A0AA36HWR1"/>
<dbReference type="Proteomes" id="UP001178507">
    <property type="component" value="Unassembled WGS sequence"/>
</dbReference>
<dbReference type="PROSITE" id="PS50330">
    <property type="entry name" value="UIM"/>
    <property type="match status" value="1"/>
</dbReference>
<dbReference type="SMART" id="SM00220">
    <property type="entry name" value="S_TKc"/>
    <property type="match status" value="1"/>
</dbReference>
<keyword evidence="1 3" id="KW-0547">Nucleotide-binding</keyword>
<dbReference type="InterPro" id="IPR011009">
    <property type="entry name" value="Kinase-like_dom_sf"/>
</dbReference>
<reference evidence="6" key="1">
    <citation type="submission" date="2023-08" db="EMBL/GenBank/DDBJ databases">
        <authorList>
            <person name="Chen Y."/>
            <person name="Shah S."/>
            <person name="Dougan E. K."/>
            <person name="Thang M."/>
            <person name="Chan C."/>
        </authorList>
    </citation>
    <scope>NUCLEOTIDE SEQUENCE</scope>
</reference>
<dbReference type="GO" id="GO:0004672">
    <property type="term" value="F:protein kinase activity"/>
    <property type="evidence" value="ECO:0007669"/>
    <property type="project" value="InterPro"/>
</dbReference>
<evidence type="ECO:0000256" key="3">
    <source>
        <dbReference type="PROSITE-ProRule" id="PRU10141"/>
    </source>
</evidence>
<name>A0AA36HWR1_9DINO</name>
<dbReference type="InterPro" id="IPR017441">
    <property type="entry name" value="Protein_kinase_ATP_BS"/>
</dbReference>
<dbReference type="SUPFAM" id="SSF56112">
    <property type="entry name" value="Protein kinase-like (PK-like)"/>
    <property type="match status" value="1"/>
</dbReference>
<dbReference type="Pfam" id="PF00069">
    <property type="entry name" value="Pkinase"/>
    <property type="match status" value="1"/>
</dbReference>
<evidence type="ECO:0000256" key="4">
    <source>
        <dbReference type="SAM" id="Coils"/>
    </source>
</evidence>
<keyword evidence="7" id="KW-1185">Reference proteome</keyword>
<proteinExistence type="predicted"/>
<feature type="domain" description="Protein kinase" evidence="5">
    <location>
        <begin position="87"/>
        <end position="368"/>
    </location>
</feature>
<dbReference type="PANTHER" id="PTHR27001">
    <property type="entry name" value="OS01G0253100 PROTEIN"/>
    <property type="match status" value="1"/>
</dbReference>
<dbReference type="EMBL" id="CAUJNA010000346">
    <property type="protein sequence ID" value="CAJ1375864.1"/>
    <property type="molecule type" value="Genomic_DNA"/>
</dbReference>
<sequence>MESSKATPPVPSDERESDDLQLAIALSLSESQTSLARVRPPPAAAVAAVKPSAPRPAATPAVPRPTLRAGAPCDIAFEYIRACTDHFSADRVLGFGSYGRVYHGTDTAAQPPIEFAAKRLECEEPERRQMLERMTEAEIKVLTAFAHPNIIELLGHCMHPDGAILVYEFLPEGSLDQHLSSQDKAVRLTWGRRSTIVVGLVAAVSYLHNHNPQGPCYHRDIKPGNIMLTASLSPKLSDCGLSRNLPTDRPGRARMTMQVTGAAIEGTPGFMCKRYIDTGNFNAKSEVYSIGVTILQLVTGVQDIDQHADIIDNADTAEIAEHCDTRPPCSGTDREAMQKLAAMAAAGIQRFAQRITVLPLLRQAREAAASAPAEEVSALRAELERMNAELRGLRLQEQAARAQMQQEEKPCELCFDAIPGGEPNNLMCPQEHLICAGCTGDMVRSFLERLGASDTMLEEHRDRGGTIPCVRHNPMFQPQCSAYYSEQALARALPGEVFVAYRASQNDATENRIWNEHNQRFQAEVQRIQAEHEQAHRSQREVQESAEFLRRRYPNAKMCPQCRCGPVINENCFDLQAHHNDRSGRSRINNACNGCGFFTRDWNQWMPWDGVLRAGS</sequence>
<feature type="binding site" evidence="3">
    <location>
        <position position="118"/>
    </location>
    <ligand>
        <name>ATP</name>
        <dbReference type="ChEBI" id="CHEBI:30616"/>
    </ligand>
</feature>
<keyword evidence="2 3" id="KW-0067">ATP-binding</keyword>
<evidence type="ECO:0000313" key="7">
    <source>
        <dbReference type="Proteomes" id="UP001178507"/>
    </source>
</evidence>
<dbReference type="InterPro" id="IPR003903">
    <property type="entry name" value="UIM_dom"/>
</dbReference>